<dbReference type="RefSeq" id="XP_015890413.1">
    <property type="nucleotide sequence ID" value="XM_016034927.2"/>
</dbReference>
<reference evidence="10 11" key="1">
    <citation type="submission" date="2025-04" db="UniProtKB">
        <authorList>
            <consortium name="RefSeq"/>
        </authorList>
    </citation>
    <scope>IDENTIFICATION</scope>
    <source>
        <tissue evidence="10 11">In vitro plantlets</tissue>
    </source>
</reference>
<dbReference type="GO" id="GO:0005634">
    <property type="term" value="C:nucleus"/>
    <property type="evidence" value="ECO:0007669"/>
    <property type="project" value="UniProtKB-SubCell"/>
</dbReference>
<dbReference type="PROSITE" id="PS50066">
    <property type="entry name" value="MADS_BOX_2"/>
    <property type="match status" value="1"/>
</dbReference>
<dbReference type="InterPro" id="IPR002100">
    <property type="entry name" value="TF_MADSbox"/>
</dbReference>
<name>A0A6P4ANH3_ZIZJJ</name>
<evidence type="ECO:0000259" key="8">
    <source>
        <dbReference type="PROSITE" id="PS50066"/>
    </source>
</evidence>
<organism evidence="9 10">
    <name type="scientific">Ziziphus jujuba</name>
    <name type="common">Chinese jujube</name>
    <name type="synonym">Ziziphus sativa</name>
    <dbReference type="NCBI Taxonomy" id="326968"/>
    <lineage>
        <taxon>Eukaryota</taxon>
        <taxon>Viridiplantae</taxon>
        <taxon>Streptophyta</taxon>
        <taxon>Embryophyta</taxon>
        <taxon>Tracheophyta</taxon>
        <taxon>Spermatophyta</taxon>
        <taxon>Magnoliopsida</taxon>
        <taxon>eudicotyledons</taxon>
        <taxon>Gunneridae</taxon>
        <taxon>Pentapetalae</taxon>
        <taxon>rosids</taxon>
        <taxon>fabids</taxon>
        <taxon>Rosales</taxon>
        <taxon>Rhamnaceae</taxon>
        <taxon>Paliureae</taxon>
        <taxon>Ziziphus</taxon>
    </lineage>
</organism>
<feature type="transmembrane region" description="Helical" evidence="7">
    <location>
        <begin position="20"/>
        <end position="41"/>
    </location>
</feature>
<evidence type="ECO:0000313" key="9">
    <source>
        <dbReference type="Proteomes" id="UP001652623"/>
    </source>
</evidence>
<protein>
    <submittedName>
        <fullName evidence="10 11">Agamous-like MADS-box protein AGL29 isoform X2</fullName>
    </submittedName>
</protein>
<proteinExistence type="predicted"/>
<keyword evidence="5" id="KW-0539">Nucleus</keyword>
<keyword evidence="7" id="KW-0812">Transmembrane</keyword>
<dbReference type="SUPFAM" id="SSF55455">
    <property type="entry name" value="SRF-like"/>
    <property type="match status" value="1"/>
</dbReference>
<dbReference type="AlphaFoldDB" id="A0A6P4ANH3"/>
<dbReference type="GeneID" id="107425004"/>
<feature type="region of interest" description="Disordered" evidence="6">
    <location>
        <begin position="205"/>
        <end position="236"/>
    </location>
</feature>
<sequence>MASAVSGRKWICGRNEKSWFYISLTSIVIQTVITWLPLIMAGMGSKKTQKKTTRGTDARRVAVSRPQSGLSKNACEVCTLCAVETTLVVLSPGGQAFPSGHPCADSGTNRLYRHVKIDAEIIRDFEVRQEAVLHKLSKECAHLHYQIEAEKKRGEKLKQMQVENPVPYLLDAPIESLNRQELYTLKAMVEEVKEKVVKRRNELVAQASTPSSAADCPGTDPVGGNSSAGPRGHLGN</sequence>
<dbReference type="KEGG" id="zju:107425004"/>
<keyword evidence="7" id="KW-0472">Membrane</keyword>
<evidence type="ECO:0000256" key="3">
    <source>
        <dbReference type="ARBA" id="ARBA00023125"/>
    </source>
</evidence>
<evidence type="ECO:0000256" key="5">
    <source>
        <dbReference type="ARBA" id="ARBA00023242"/>
    </source>
</evidence>
<keyword evidence="9" id="KW-1185">Reference proteome</keyword>
<keyword evidence="7" id="KW-1133">Transmembrane helix</keyword>
<evidence type="ECO:0000256" key="1">
    <source>
        <dbReference type="ARBA" id="ARBA00004123"/>
    </source>
</evidence>
<dbReference type="InterPro" id="IPR036879">
    <property type="entry name" value="TF_MADSbox_sf"/>
</dbReference>
<accession>A0A6P4ANH3</accession>
<dbReference type="RefSeq" id="XP_015890412.1">
    <property type="nucleotide sequence ID" value="XM_016034926.2"/>
</dbReference>
<dbReference type="GO" id="GO:0046983">
    <property type="term" value="F:protein dimerization activity"/>
    <property type="evidence" value="ECO:0007669"/>
    <property type="project" value="InterPro"/>
</dbReference>
<keyword evidence="4" id="KW-0804">Transcription</keyword>
<dbReference type="Pfam" id="PF00319">
    <property type="entry name" value="SRF-TF"/>
    <property type="match status" value="1"/>
</dbReference>
<evidence type="ECO:0000256" key="6">
    <source>
        <dbReference type="SAM" id="MobiDB-lite"/>
    </source>
</evidence>
<evidence type="ECO:0000313" key="11">
    <source>
        <dbReference type="RefSeq" id="XP_015890413.1"/>
    </source>
</evidence>
<evidence type="ECO:0000313" key="10">
    <source>
        <dbReference type="RefSeq" id="XP_015890412.1"/>
    </source>
</evidence>
<keyword evidence="2" id="KW-0805">Transcription regulation</keyword>
<dbReference type="Gene3D" id="3.40.1810.10">
    <property type="entry name" value="Transcription factor, MADS-box"/>
    <property type="match status" value="1"/>
</dbReference>
<keyword evidence="3" id="KW-0238">DNA-binding</keyword>
<gene>
    <name evidence="10 11" type="primary">LOC107425004</name>
</gene>
<dbReference type="GO" id="GO:0003677">
    <property type="term" value="F:DNA binding"/>
    <property type="evidence" value="ECO:0007669"/>
    <property type="project" value="UniProtKB-KW"/>
</dbReference>
<evidence type="ECO:0000256" key="2">
    <source>
        <dbReference type="ARBA" id="ARBA00023015"/>
    </source>
</evidence>
<evidence type="ECO:0000256" key="7">
    <source>
        <dbReference type="SAM" id="Phobius"/>
    </source>
</evidence>
<comment type="subcellular location">
    <subcellularLocation>
        <location evidence="1">Nucleus</location>
    </subcellularLocation>
</comment>
<dbReference type="Proteomes" id="UP001652623">
    <property type="component" value="Chromosome 7"/>
</dbReference>
<evidence type="ECO:0000256" key="4">
    <source>
        <dbReference type="ARBA" id="ARBA00023163"/>
    </source>
</evidence>
<feature type="domain" description="MADS-box" evidence="8">
    <location>
        <begin position="43"/>
        <end position="103"/>
    </location>
</feature>